<dbReference type="EMBL" id="BGZK01000287">
    <property type="protein sequence ID" value="GBP34392.1"/>
    <property type="molecule type" value="Genomic_DNA"/>
</dbReference>
<evidence type="ECO:0000313" key="3">
    <source>
        <dbReference type="Proteomes" id="UP000299102"/>
    </source>
</evidence>
<feature type="region of interest" description="Disordered" evidence="1">
    <location>
        <begin position="138"/>
        <end position="157"/>
    </location>
</feature>
<evidence type="ECO:0000313" key="2">
    <source>
        <dbReference type="EMBL" id="GBP34392.1"/>
    </source>
</evidence>
<dbReference type="AlphaFoldDB" id="A0A4C1V7V9"/>
<reference evidence="2 3" key="1">
    <citation type="journal article" date="2019" name="Commun. Biol.">
        <title>The bagworm genome reveals a unique fibroin gene that provides high tensile strength.</title>
        <authorList>
            <person name="Kono N."/>
            <person name="Nakamura H."/>
            <person name="Ohtoshi R."/>
            <person name="Tomita M."/>
            <person name="Numata K."/>
            <person name="Arakawa K."/>
        </authorList>
    </citation>
    <scope>NUCLEOTIDE SEQUENCE [LARGE SCALE GENOMIC DNA]</scope>
</reference>
<evidence type="ECO:0000256" key="1">
    <source>
        <dbReference type="SAM" id="MobiDB-lite"/>
    </source>
</evidence>
<comment type="caution">
    <text evidence="2">The sequence shown here is derived from an EMBL/GenBank/DDBJ whole genome shotgun (WGS) entry which is preliminary data.</text>
</comment>
<dbReference type="Proteomes" id="UP000299102">
    <property type="component" value="Unassembled WGS sequence"/>
</dbReference>
<gene>
    <name evidence="2" type="ORF">EVAR_7445_1</name>
</gene>
<organism evidence="2 3">
    <name type="scientific">Eumeta variegata</name>
    <name type="common">Bagworm moth</name>
    <name type="synonym">Eumeta japonica</name>
    <dbReference type="NCBI Taxonomy" id="151549"/>
    <lineage>
        <taxon>Eukaryota</taxon>
        <taxon>Metazoa</taxon>
        <taxon>Ecdysozoa</taxon>
        <taxon>Arthropoda</taxon>
        <taxon>Hexapoda</taxon>
        <taxon>Insecta</taxon>
        <taxon>Pterygota</taxon>
        <taxon>Neoptera</taxon>
        <taxon>Endopterygota</taxon>
        <taxon>Lepidoptera</taxon>
        <taxon>Glossata</taxon>
        <taxon>Ditrysia</taxon>
        <taxon>Tineoidea</taxon>
        <taxon>Psychidae</taxon>
        <taxon>Oiketicinae</taxon>
        <taxon>Eumeta</taxon>
    </lineage>
</organism>
<accession>A0A4C1V7V9</accession>
<name>A0A4C1V7V9_EUMVA</name>
<keyword evidence="3" id="KW-1185">Reference proteome</keyword>
<protein>
    <submittedName>
        <fullName evidence="2">Uncharacterized protein</fullName>
    </submittedName>
</protein>
<sequence length="252" mass="27302">MFAQKEKIFRGSYAPGPALGVTLGYDPAEAVVRRRLTGQRPGVAGGGRTTRTYQSRCLKNECHRPEASRGRRPPLGGAFTTSRFFTCCGGPLVAAPRLTTDAGPTGRGADARAVTAPRPFRLPLECARVDADAELGNRKSTGADCRPGGARAPVSKPGNRLRETINELFFDRRLFVDNVCYRHLHNTTLNSSRHVGVGCRIESGSDAVGALTERDTFVCDEKCVTDDNNVRSWSEGKQAPLTKRNPDELAIS</sequence>
<proteinExistence type="predicted"/>